<dbReference type="EMBL" id="MNPL01006688">
    <property type="protein sequence ID" value="OQR75195.1"/>
    <property type="molecule type" value="Genomic_DNA"/>
</dbReference>
<name>A0A1V9XNW2_9ACAR</name>
<protein>
    <submittedName>
        <fullName evidence="1">Uncharacterized protein</fullName>
    </submittedName>
</protein>
<accession>A0A1V9XNW2</accession>
<keyword evidence="2" id="KW-1185">Reference proteome</keyword>
<sequence>MKHFVVSGDRSCVRFNQTGFRPLCYRVAWAGLSEMFGPFVICLDVG</sequence>
<evidence type="ECO:0000313" key="2">
    <source>
        <dbReference type="Proteomes" id="UP000192247"/>
    </source>
</evidence>
<dbReference type="InParanoid" id="A0A1V9XNW2"/>
<evidence type="ECO:0000313" key="1">
    <source>
        <dbReference type="EMBL" id="OQR75195.1"/>
    </source>
</evidence>
<reference evidence="1 2" key="1">
    <citation type="journal article" date="2017" name="Gigascience">
        <title>Draft genome of the honey bee ectoparasitic mite, Tropilaelaps mercedesae, is shaped by the parasitic life history.</title>
        <authorList>
            <person name="Dong X."/>
            <person name="Armstrong S.D."/>
            <person name="Xia D."/>
            <person name="Makepeace B.L."/>
            <person name="Darby A.C."/>
            <person name="Kadowaki T."/>
        </authorList>
    </citation>
    <scope>NUCLEOTIDE SEQUENCE [LARGE SCALE GENOMIC DNA]</scope>
    <source>
        <strain evidence="1">Wuxi-XJTLU</strain>
    </source>
</reference>
<gene>
    <name evidence="1" type="ORF">BIW11_03294</name>
</gene>
<dbReference type="AlphaFoldDB" id="A0A1V9XNW2"/>
<dbReference type="Proteomes" id="UP000192247">
    <property type="component" value="Unassembled WGS sequence"/>
</dbReference>
<organism evidence="1 2">
    <name type="scientific">Tropilaelaps mercedesae</name>
    <dbReference type="NCBI Taxonomy" id="418985"/>
    <lineage>
        <taxon>Eukaryota</taxon>
        <taxon>Metazoa</taxon>
        <taxon>Ecdysozoa</taxon>
        <taxon>Arthropoda</taxon>
        <taxon>Chelicerata</taxon>
        <taxon>Arachnida</taxon>
        <taxon>Acari</taxon>
        <taxon>Parasitiformes</taxon>
        <taxon>Mesostigmata</taxon>
        <taxon>Gamasina</taxon>
        <taxon>Dermanyssoidea</taxon>
        <taxon>Laelapidae</taxon>
        <taxon>Tropilaelaps</taxon>
    </lineage>
</organism>
<comment type="caution">
    <text evidence="1">The sequence shown here is derived from an EMBL/GenBank/DDBJ whole genome shotgun (WGS) entry which is preliminary data.</text>
</comment>
<proteinExistence type="predicted"/>